<reference evidence="3 4" key="1">
    <citation type="submission" date="2020-07" db="EMBL/GenBank/DDBJ databases">
        <title>Transfer of Campylobacter canadensis to the novel genus Avispirillum gen. nov., that also includes two novel species recovered from migratory waterfowl: Avispirillum anseris sp. nov. and Avispirillum brantae sp. nov.</title>
        <authorList>
            <person name="Miller W.G."/>
            <person name="Chapman M.H."/>
            <person name="Yee E."/>
            <person name="Inglis G.D."/>
        </authorList>
    </citation>
    <scope>NUCLEOTIDE SEQUENCE [LARGE SCALE GENOMIC DNA]</scope>
    <source>
        <strain evidence="3 4">L283</strain>
    </source>
</reference>
<protein>
    <submittedName>
        <fullName evidence="3">NAD(P)H-dependent oxidoreductase</fullName>
    </submittedName>
</protein>
<keyword evidence="1" id="KW-0560">Oxidoreductase</keyword>
<dbReference type="InterPro" id="IPR046980">
    <property type="entry name" value="KefG/KefF"/>
</dbReference>
<evidence type="ECO:0000313" key="3">
    <source>
        <dbReference type="EMBL" id="MBZ7987834.1"/>
    </source>
</evidence>
<comment type="caution">
    <text evidence="3">The sequence shown here is derived from an EMBL/GenBank/DDBJ whole genome shotgun (WGS) entry which is preliminary data.</text>
</comment>
<evidence type="ECO:0000313" key="4">
    <source>
        <dbReference type="Proteomes" id="UP000786183"/>
    </source>
</evidence>
<gene>
    <name evidence="3" type="ORF">AVCANL283_06975</name>
</gene>
<dbReference type="InterPro" id="IPR003680">
    <property type="entry name" value="Flavodoxin_fold"/>
</dbReference>
<dbReference type="Gene3D" id="3.40.50.360">
    <property type="match status" value="1"/>
</dbReference>
<keyword evidence="4" id="KW-1185">Reference proteome</keyword>
<dbReference type="RefSeq" id="WP_224325478.1">
    <property type="nucleotide sequence ID" value="NZ_JACGBB010000016.1"/>
</dbReference>
<name>A0ABS7WV89_9BACT</name>
<sequence>MKILTILSHPNLENSRVNKALKQAVENENIVFNNIYEKYKDFNIDVKAEQELLLQYEKIIFQFPIYWYSCPPLLKKYFDDVFAYGFAYGSKTKALSKKDFAFCISFGDAKESFLENGKIAFSVDEILTPFKALCKFTDANYKGYFAVFKATHGLDDKELNNNCEDYKVFINNFIK</sequence>
<accession>A0ABS7WV89</accession>
<dbReference type="PANTHER" id="PTHR47307">
    <property type="entry name" value="GLUTATHIONE-REGULATED POTASSIUM-EFFLUX SYSTEM ANCILLARY PROTEIN KEFG"/>
    <property type="match status" value="1"/>
</dbReference>
<feature type="domain" description="Flavodoxin-like fold" evidence="2">
    <location>
        <begin position="1"/>
        <end position="165"/>
    </location>
</feature>
<proteinExistence type="predicted"/>
<dbReference type="Proteomes" id="UP000786183">
    <property type="component" value="Unassembled WGS sequence"/>
</dbReference>
<evidence type="ECO:0000259" key="2">
    <source>
        <dbReference type="Pfam" id="PF02525"/>
    </source>
</evidence>
<dbReference type="SUPFAM" id="SSF52218">
    <property type="entry name" value="Flavoproteins"/>
    <property type="match status" value="1"/>
</dbReference>
<dbReference type="PANTHER" id="PTHR47307:SF1">
    <property type="entry name" value="GLUTATHIONE-REGULATED POTASSIUM-EFFLUX SYSTEM ANCILLARY PROTEIN KEFG"/>
    <property type="match status" value="1"/>
</dbReference>
<evidence type="ECO:0000256" key="1">
    <source>
        <dbReference type="ARBA" id="ARBA00023002"/>
    </source>
</evidence>
<organism evidence="3 4">
    <name type="scientific">Campylobacter canadensis</name>
    <dbReference type="NCBI Taxonomy" id="449520"/>
    <lineage>
        <taxon>Bacteria</taxon>
        <taxon>Pseudomonadati</taxon>
        <taxon>Campylobacterota</taxon>
        <taxon>Epsilonproteobacteria</taxon>
        <taxon>Campylobacterales</taxon>
        <taxon>Campylobacteraceae</taxon>
        <taxon>Campylobacter</taxon>
    </lineage>
</organism>
<dbReference type="InterPro" id="IPR029039">
    <property type="entry name" value="Flavoprotein-like_sf"/>
</dbReference>
<dbReference type="Pfam" id="PF02525">
    <property type="entry name" value="Flavodoxin_2"/>
    <property type="match status" value="1"/>
</dbReference>
<dbReference type="EMBL" id="JACGBB010000016">
    <property type="protein sequence ID" value="MBZ7987834.1"/>
    <property type="molecule type" value="Genomic_DNA"/>
</dbReference>